<protein>
    <submittedName>
        <fullName evidence="2">Uncharacterized protein</fullName>
    </submittedName>
</protein>
<proteinExistence type="predicted"/>
<dbReference type="Proteomes" id="UP000199679">
    <property type="component" value="Chromosome I"/>
</dbReference>
<organism evidence="2 3">
    <name type="scientific">Mucilaginibacter mallensis</name>
    <dbReference type="NCBI Taxonomy" id="652787"/>
    <lineage>
        <taxon>Bacteria</taxon>
        <taxon>Pseudomonadati</taxon>
        <taxon>Bacteroidota</taxon>
        <taxon>Sphingobacteriia</taxon>
        <taxon>Sphingobacteriales</taxon>
        <taxon>Sphingobacteriaceae</taxon>
        <taxon>Mucilaginibacter</taxon>
    </lineage>
</organism>
<sequence>MKRLYKYASGLFLTGLLSVAVISTASAQHGGGGGGFHGGGGGGSVHSYSGGFSNSGAHAYSGARSNNAAVVAHRAYGGAYGYNRGGYYRSGYGYYGYPHLGFYLGVLPFGYYPFYWGSDLYYYYGGVFYSPYDGGGYQVTTPPIGAAVPSLPDGAKSIMIDGQQFYELNGVYFKTVVNDQGKKVFVVAGRDGVLNTADSTVSPDQTAAPQVGDIVNELPDNCRKVSLNGKKYYVSPNGIYYQPYVDGNGNTGYRIASVPDNNDNDNDQEN</sequence>
<name>A0A1H1MEM8_MUCMA</name>
<keyword evidence="1" id="KW-0732">Signal</keyword>
<feature type="chain" id="PRO_5009254303" evidence="1">
    <location>
        <begin position="28"/>
        <end position="270"/>
    </location>
</feature>
<keyword evidence="3" id="KW-1185">Reference proteome</keyword>
<feature type="signal peptide" evidence="1">
    <location>
        <begin position="1"/>
        <end position="27"/>
    </location>
</feature>
<evidence type="ECO:0000313" key="2">
    <source>
        <dbReference type="EMBL" id="SDR84805.1"/>
    </source>
</evidence>
<evidence type="ECO:0000256" key="1">
    <source>
        <dbReference type="SAM" id="SignalP"/>
    </source>
</evidence>
<dbReference type="EMBL" id="LT629740">
    <property type="protein sequence ID" value="SDR84805.1"/>
    <property type="molecule type" value="Genomic_DNA"/>
</dbReference>
<accession>A0A1H1MEM8</accession>
<gene>
    <name evidence="2" type="ORF">SAMN05216490_0054</name>
</gene>
<reference evidence="2 3" key="1">
    <citation type="submission" date="2016-10" db="EMBL/GenBank/DDBJ databases">
        <authorList>
            <person name="de Groot N.N."/>
        </authorList>
    </citation>
    <scope>NUCLEOTIDE SEQUENCE [LARGE SCALE GENOMIC DNA]</scope>
    <source>
        <strain evidence="2 3">MP1X4</strain>
    </source>
</reference>
<dbReference type="RefSeq" id="WP_091367590.1">
    <property type="nucleotide sequence ID" value="NZ_LT629740.1"/>
</dbReference>
<dbReference type="Pfam" id="PF20125">
    <property type="entry name" value="DUF6515"/>
    <property type="match status" value="1"/>
</dbReference>
<dbReference type="InterPro" id="IPR045398">
    <property type="entry name" value="DUF6515"/>
</dbReference>
<dbReference type="AlphaFoldDB" id="A0A1H1MEM8"/>
<evidence type="ECO:0000313" key="3">
    <source>
        <dbReference type="Proteomes" id="UP000199679"/>
    </source>
</evidence>
<dbReference type="OrthoDB" id="660033at2"/>
<dbReference type="STRING" id="652787.SAMN05216490_0054"/>